<dbReference type="AlphaFoldDB" id="A0A0D2EDQ2"/>
<dbReference type="RefSeq" id="XP_013313409.1">
    <property type="nucleotide sequence ID" value="XM_013457955.1"/>
</dbReference>
<evidence type="ECO:0000313" key="2">
    <source>
        <dbReference type="EMBL" id="KIW52825.1"/>
    </source>
</evidence>
<dbReference type="EMBL" id="KN847321">
    <property type="protein sequence ID" value="KIW52825.1"/>
    <property type="molecule type" value="Genomic_DNA"/>
</dbReference>
<organism evidence="2 3">
    <name type="scientific">Exophiala xenobiotica</name>
    <dbReference type="NCBI Taxonomy" id="348802"/>
    <lineage>
        <taxon>Eukaryota</taxon>
        <taxon>Fungi</taxon>
        <taxon>Dikarya</taxon>
        <taxon>Ascomycota</taxon>
        <taxon>Pezizomycotina</taxon>
        <taxon>Eurotiomycetes</taxon>
        <taxon>Chaetothyriomycetidae</taxon>
        <taxon>Chaetothyriales</taxon>
        <taxon>Herpotrichiellaceae</taxon>
        <taxon>Exophiala</taxon>
    </lineage>
</organism>
<dbReference type="HOGENOM" id="CLU_645579_0_0_1"/>
<name>A0A0D2EDQ2_9EURO</name>
<feature type="region of interest" description="Disordered" evidence="1">
    <location>
        <begin position="42"/>
        <end position="66"/>
    </location>
</feature>
<feature type="compositionally biased region" description="Pro residues" evidence="1">
    <location>
        <begin position="120"/>
        <end position="130"/>
    </location>
</feature>
<gene>
    <name evidence="2" type="ORF">PV05_08442</name>
</gene>
<feature type="region of interest" description="Disordered" evidence="1">
    <location>
        <begin position="102"/>
        <end position="174"/>
    </location>
</feature>
<feature type="region of interest" description="Disordered" evidence="1">
    <location>
        <begin position="232"/>
        <end position="256"/>
    </location>
</feature>
<dbReference type="OrthoDB" id="506431at2759"/>
<reference evidence="2 3" key="1">
    <citation type="submission" date="2015-01" db="EMBL/GenBank/DDBJ databases">
        <title>The Genome Sequence of Exophiala xenobiotica CBS118157.</title>
        <authorList>
            <consortium name="The Broad Institute Genomics Platform"/>
            <person name="Cuomo C."/>
            <person name="de Hoog S."/>
            <person name="Gorbushina A."/>
            <person name="Stielow B."/>
            <person name="Teixiera M."/>
            <person name="Abouelleil A."/>
            <person name="Chapman S.B."/>
            <person name="Priest M."/>
            <person name="Young S.K."/>
            <person name="Wortman J."/>
            <person name="Nusbaum C."/>
            <person name="Birren B."/>
        </authorList>
    </citation>
    <scope>NUCLEOTIDE SEQUENCE [LARGE SCALE GENOMIC DNA]</scope>
    <source>
        <strain evidence="2 3">CBS 118157</strain>
    </source>
</reference>
<keyword evidence="3" id="KW-1185">Reference proteome</keyword>
<evidence type="ECO:0000313" key="3">
    <source>
        <dbReference type="Proteomes" id="UP000054342"/>
    </source>
</evidence>
<evidence type="ECO:0000256" key="1">
    <source>
        <dbReference type="SAM" id="MobiDB-lite"/>
    </source>
</evidence>
<sequence>MASETYAAEPGHWFLRGVQSAIFYYVSLTPCLEFQHKRKRRREAKEARTAHAAQAEIITTQPQPVRQPRAFETNEAWAYELMLGPGPPKGWKADTLLRNVQKHMSKKEKESNKGPKASEMPPPQSQPTPSPGLSTQPTQCSTRPSSSNTATTASEVAGPIDQKPGATPSRPHAERRLSSAFGNIKDTLRVNLHPDGWNWKRYNRDDEVLFGFSERMRGLWNRAISGSHHEEIEAQDVAGPSVQNRKRAATNESDRYDYQRARNPEVNELHPPIVSQLPATRGEARWMLLPPPSAAVMAGKKQATEETQMRWPMCVIGSKRPFFDSEPPLKMTRSTQQLDEQDVDISDTTSVGSIDIEDDVTENMQQASTVRTKHLSDPIIKPPPIHPRASVRDDLFVPKRSDSWQFHCIVPPDQTKW</sequence>
<dbReference type="GeneID" id="25330350"/>
<proteinExistence type="predicted"/>
<accession>A0A0D2EDQ2</accession>
<dbReference type="Proteomes" id="UP000054342">
    <property type="component" value="Unassembled WGS sequence"/>
</dbReference>
<protein>
    <submittedName>
        <fullName evidence="2">Uncharacterized protein</fullName>
    </submittedName>
</protein>
<feature type="compositionally biased region" description="Polar residues" evidence="1">
    <location>
        <begin position="140"/>
        <end position="154"/>
    </location>
</feature>